<evidence type="ECO:0000313" key="7">
    <source>
        <dbReference type="EMBL" id="CAF4002738.1"/>
    </source>
</evidence>
<evidence type="ECO:0000313" key="5">
    <source>
        <dbReference type="EMBL" id="CAF3669408.1"/>
    </source>
</evidence>
<dbReference type="Proteomes" id="UP000663868">
    <property type="component" value="Unassembled WGS sequence"/>
</dbReference>
<dbReference type="GO" id="GO:0031397">
    <property type="term" value="P:negative regulation of protein ubiquitination"/>
    <property type="evidence" value="ECO:0007669"/>
    <property type="project" value="TreeGrafter"/>
</dbReference>
<dbReference type="OrthoDB" id="409136at2759"/>
<organism evidence="2 8">
    <name type="scientific">Adineta steineri</name>
    <dbReference type="NCBI Taxonomy" id="433720"/>
    <lineage>
        <taxon>Eukaryota</taxon>
        <taxon>Metazoa</taxon>
        <taxon>Spiralia</taxon>
        <taxon>Gnathifera</taxon>
        <taxon>Rotifera</taxon>
        <taxon>Eurotatoria</taxon>
        <taxon>Bdelloidea</taxon>
        <taxon>Adinetida</taxon>
        <taxon>Adinetidae</taxon>
        <taxon>Adineta</taxon>
    </lineage>
</organism>
<name>A0A815PY60_9BILA</name>
<dbReference type="Proteomes" id="UP000663860">
    <property type="component" value="Unassembled WGS sequence"/>
</dbReference>
<dbReference type="InterPro" id="IPR013766">
    <property type="entry name" value="Thioredoxin_domain"/>
</dbReference>
<dbReference type="GO" id="GO:0005634">
    <property type="term" value="C:nucleus"/>
    <property type="evidence" value="ECO:0007669"/>
    <property type="project" value="TreeGrafter"/>
</dbReference>
<evidence type="ECO:0000313" key="4">
    <source>
        <dbReference type="EMBL" id="CAF1526325.1"/>
    </source>
</evidence>
<dbReference type="EMBL" id="CAJNOG010003145">
    <property type="protein sequence ID" value="CAF1526325.1"/>
    <property type="molecule type" value="Genomic_DNA"/>
</dbReference>
<dbReference type="SUPFAM" id="SSF52833">
    <property type="entry name" value="Thioredoxin-like"/>
    <property type="match status" value="1"/>
</dbReference>
<dbReference type="GO" id="GO:0004791">
    <property type="term" value="F:thioredoxin-disulfide reductase (NADPH) activity"/>
    <property type="evidence" value="ECO:0007669"/>
    <property type="project" value="TreeGrafter"/>
</dbReference>
<accession>A0A815PY60</accession>
<feature type="domain" description="Thioredoxin" evidence="1">
    <location>
        <begin position="1"/>
        <end position="140"/>
    </location>
</feature>
<dbReference type="PANTHER" id="PTHR46472:SF1">
    <property type="entry name" value="NUCLEOREDOXIN"/>
    <property type="match status" value="1"/>
</dbReference>
<gene>
    <name evidence="3" type="ORF">IZO911_LOCUS45181</name>
    <name evidence="4" type="ORF">JYZ213_LOCUS44867</name>
    <name evidence="7" type="ORF">KXQ929_LOCUS28575</name>
    <name evidence="6" type="ORF">OKA104_LOCUS24192</name>
    <name evidence="5" type="ORF">OXD698_LOCUS10143</name>
    <name evidence="2" type="ORF">VCS650_LOCUS39762</name>
</gene>
<protein>
    <recommendedName>
        <fullName evidence="1">Thioredoxin domain-containing protein</fullName>
    </recommendedName>
</protein>
<dbReference type="PANTHER" id="PTHR46472">
    <property type="entry name" value="NUCLEOREDOXIN"/>
    <property type="match status" value="1"/>
</dbReference>
<dbReference type="Proteomes" id="UP000663844">
    <property type="component" value="Unassembled WGS sequence"/>
</dbReference>
<evidence type="ECO:0000259" key="1">
    <source>
        <dbReference type="PROSITE" id="PS51352"/>
    </source>
</evidence>
<dbReference type="EMBL" id="CAJNON010001364">
    <property type="protein sequence ID" value="CAF1456072.1"/>
    <property type="molecule type" value="Genomic_DNA"/>
</dbReference>
<dbReference type="InterPro" id="IPR012336">
    <property type="entry name" value="Thioredoxin-like_fold"/>
</dbReference>
<dbReference type="Gene3D" id="3.40.30.10">
    <property type="entry name" value="Glutaredoxin"/>
    <property type="match status" value="1"/>
</dbReference>
<dbReference type="EMBL" id="CAJOAZ010000530">
    <property type="protein sequence ID" value="CAF3669408.1"/>
    <property type="molecule type" value="Genomic_DNA"/>
</dbReference>
<evidence type="ECO:0000313" key="3">
    <source>
        <dbReference type="EMBL" id="CAF1504799.1"/>
    </source>
</evidence>
<evidence type="ECO:0000313" key="6">
    <source>
        <dbReference type="EMBL" id="CAF3901086.1"/>
    </source>
</evidence>
<dbReference type="EMBL" id="CAJOAY010001909">
    <property type="protein sequence ID" value="CAF3901086.1"/>
    <property type="molecule type" value="Genomic_DNA"/>
</dbReference>
<dbReference type="GO" id="GO:0030178">
    <property type="term" value="P:negative regulation of Wnt signaling pathway"/>
    <property type="evidence" value="ECO:0007669"/>
    <property type="project" value="TreeGrafter"/>
</dbReference>
<evidence type="ECO:0000313" key="8">
    <source>
        <dbReference type="Proteomes" id="UP000663891"/>
    </source>
</evidence>
<dbReference type="Pfam" id="PF13905">
    <property type="entry name" value="Thioredoxin_8"/>
    <property type="match status" value="1"/>
</dbReference>
<dbReference type="PROSITE" id="PS51352">
    <property type="entry name" value="THIOREDOXIN_2"/>
    <property type="match status" value="1"/>
</dbReference>
<dbReference type="InterPro" id="IPR036249">
    <property type="entry name" value="Thioredoxin-like_sf"/>
</dbReference>
<sequence>MAGIARLVNGSVHNKAKEEINLNDRKYKGKIYGLYFGAKWCEPCRNFTTLLTELYQEFHREKKFKIIYISSDNDEESFNEYRKNMPWLAVDFKQQKLREDLSTKFDVTGLPKLVLIDGDTGKTICTNAREQILYLDTEGKNFPWKSTTKPSSKSSSK</sequence>
<proteinExistence type="predicted"/>
<dbReference type="EMBL" id="CAJOBB010002841">
    <property type="protein sequence ID" value="CAF4002738.1"/>
    <property type="molecule type" value="Genomic_DNA"/>
</dbReference>
<dbReference type="AlphaFoldDB" id="A0A815PY60"/>
<reference evidence="2" key="1">
    <citation type="submission" date="2021-02" db="EMBL/GenBank/DDBJ databases">
        <authorList>
            <person name="Nowell W R."/>
        </authorList>
    </citation>
    <scope>NUCLEOTIDE SEQUENCE</scope>
</reference>
<evidence type="ECO:0000313" key="2">
    <source>
        <dbReference type="EMBL" id="CAF1456072.1"/>
    </source>
</evidence>
<dbReference type="Proteomes" id="UP000663881">
    <property type="component" value="Unassembled WGS sequence"/>
</dbReference>
<dbReference type="Proteomes" id="UP000663845">
    <property type="component" value="Unassembled WGS sequence"/>
</dbReference>
<dbReference type="Proteomes" id="UP000663891">
    <property type="component" value="Unassembled WGS sequence"/>
</dbReference>
<dbReference type="EMBL" id="CAJNOE010003658">
    <property type="protein sequence ID" value="CAF1504799.1"/>
    <property type="molecule type" value="Genomic_DNA"/>
</dbReference>
<comment type="caution">
    <text evidence="2">The sequence shown here is derived from an EMBL/GenBank/DDBJ whole genome shotgun (WGS) entry which is preliminary data.</text>
</comment>